<keyword evidence="2" id="KW-1185">Reference proteome</keyword>
<dbReference type="RefSeq" id="WP_203644990.1">
    <property type="nucleotide sequence ID" value="NZ_BOLN01000005.1"/>
</dbReference>
<reference evidence="2" key="1">
    <citation type="journal article" date="2019" name="Int. J. Syst. Evol. Microbiol.">
        <title>The Global Catalogue of Microorganisms (GCM) 10K type strain sequencing project: providing services to taxonomists for standard genome sequencing and annotation.</title>
        <authorList>
            <consortium name="The Broad Institute Genomics Platform"/>
            <consortium name="The Broad Institute Genome Sequencing Center for Infectious Disease"/>
            <person name="Wu L."/>
            <person name="Ma J."/>
        </authorList>
    </citation>
    <scope>NUCLEOTIDE SEQUENCE [LARGE SCALE GENOMIC DNA]</scope>
    <source>
        <strain evidence="2">CCM 8979</strain>
    </source>
</reference>
<organism evidence="1 2">
    <name type="scientific">Levilactobacillus lanxiensis</name>
    <dbReference type="NCBI Taxonomy" id="2799568"/>
    <lineage>
        <taxon>Bacteria</taxon>
        <taxon>Bacillati</taxon>
        <taxon>Bacillota</taxon>
        <taxon>Bacilli</taxon>
        <taxon>Lactobacillales</taxon>
        <taxon>Lactobacillaceae</taxon>
        <taxon>Levilactobacillus</taxon>
    </lineage>
</organism>
<accession>A0ABW4D1J2</accession>
<evidence type="ECO:0008006" key="3">
    <source>
        <dbReference type="Google" id="ProtNLM"/>
    </source>
</evidence>
<evidence type="ECO:0000313" key="2">
    <source>
        <dbReference type="Proteomes" id="UP001597189"/>
    </source>
</evidence>
<proteinExistence type="predicted"/>
<name>A0ABW4D1J2_9LACO</name>
<evidence type="ECO:0000313" key="1">
    <source>
        <dbReference type="EMBL" id="MFD1455452.1"/>
    </source>
</evidence>
<dbReference type="EMBL" id="JBHTOD010000005">
    <property type="protein sequence ID" value="MFD1455452.1"/>
    <property type="molecule type" value="Genomic_DNA"/>
</dbReference>
<dbReference type="Proteomes" id="UP001597189">
    <property type="component" value="Unassembled WGS sequence"/>
</dbReference>
<sequence length="110" mass="12152">MVRKKVKRLLVSSCTVIAILLLLFVPFTPKNAVRLSILENLHPFAAVFAFPSKMAKKDSTGYSGKHIAAYYSVLVQVGSDMGGFDTYVIGVKEKKSGEMFYRAELAYDPA</sequence>
<protein>
    <recommendedName>
        <fullName evidence="3">YxeA family protein</fullName>
    </recommendedName>
</protein>
<gene>
    <name evidence="1" type="ORF">ACFQ44_07095</name>
</gene>
<comment type="caution">
    <text evidence="1">The sequence shown here is derived from an EMBL/GenBank/DDBJ whole genome shotgun (WGS) entry which is preliminary data.</text>
</comment>